<evidence type="ECO:0000313" key="3">
    <source>
        <dbReference type="Proteomes" id="UP001220324"/>
    </source>
</evidence>
<feature type="compositionally biased region" description="Polar residues" evidence="1">
    <location>
        <begin position="11"/>
        <end position="52"/>
    </location>
</feature>
<organism evidence="2 3">
    <name type="scientific">Penicillium frequentans</name>
    <dbReference type="NCBI Taxonomy" id="3151616"/>
    <lineage>
        <taxon>Eukaryota</taxon>
        <taxon>Fungi</taxon>
        <taxon>Dikarya</taxon>
        <taxon>Ascomycota</taxon>
        <taxon>Pezizomycotina</taxon>
        <taxon>Eurotiomycetes</taxon>
        <taxon>Eurotiomycetidae</taxon>
        <taxon>Eurotiales</taxon>
        <taxon>Aspergillaceae</taxon>
        <taxon>Penicillium</taxon>
    </lineage>
</organism>
<dbReference type="Proteomes" id="UP001220324">
    <property type="component" value="Unassembled WGS sequence"/>
</dbReference>
<dbReference type="EMBL" id="JAQIZZ010000007">
    <property type="protein sequence ID" value="KAJ5533569.1"/>
    <property type="molecule type" value="Genomic_DNA"/>
</dbReference>
<reference evidence="2 3" key="1">
    <citation type="journal article" date="2023" name="IMA Fungus">
        <title>Comparative genomic study of the Penicillium genus elucidates a diverse pangenome and 15 lateral gene transfer events.</title>
        <authorList>
            <person name="Petersen C."/>
            <person name="Sorensen T."/>
            <person name="Nielsen M.R."/>
            <person name="Sondergaard T.E."/>
            <person name="Sorensen J.L."/>
            <person name="Fitzpatrick D.A."/>
            <person name="Frisvad J.C."/>
            <person name="Nielsen K.L."/>
        </authorList>
    </citation>
    <scope>NUCLEOTIDE SEQUENCE [LARGE SCALE GENOMIC DNA]</scope>
    <source>
        <strain evidence="2 3">IBT 35679</strain>
    </source>
</reference>
<feature type="compositionally biased region" description="Polar residues" evidence="1">
    <location>
        <begin position="161"/>
        <end position="172"/>
    </location>
</feature>
<feature type="compositionally biased region" description="Basic residues" evidence="1">
    <location>
        <begin position="109"/>
        <end position="122"/>
    </location>
</feature>
<proteinExistence type="predicted"/>
<gene>
    <name evidence="2" type="ORF">N7494_010121</name>
</gene>
<keyword evidence="3" id="KW-1185">Reference proteome</keyword>
<protein>
    <submittedName>
        <fullName evidence="2">Uncharacterized protein</fullName>
    </submittedName>
</protein>
<name>A0AAD6GE21_9EURO</name>
<accession>A0AAD6GE21</accession>
<feature type="compositionally biased region" description="Basic residues" evidence="1">
    <location>
        <begin position="129"/>
        <end position="145"/>
    </location>
</feature>
<comment type="caution">
    <text evidence="2">The sequence shown here is derived from an EMBL/GenBank/DDBJ whole genome shotgun (WGS) entry which is preliminary data.</text>
</comment>
<sequence length="276" mass="30627">MSTKFDEETTFSDQNFASQGQNTVGNTFVNAATQTGTPDPQGSPQGSKSPDVTDSGADEDSDSSGFAEQYLAYVKANFPRSRSPRSKFRRSRSPRSKSPRSRFPYSRVSRSRSPRSKFRRSKSPCSKSTRSKSPRSRASRSKSPRRGSSCSKSPRPRTPQPDKTMTAGPTTTADKDLTDLGWWIVHQVFSSEELETIRSRILRPVTRTDFLLSNVRGGDSEEILRALSLSSRLQTMARLLKDPSGPSDAMISLIEQYSVLVAGSWIPSTEEFVNRP</sequence>
<evidence type="ECO:0000313" key="2">
    <source>
        <dbReference type="EMBL" id="KAJ5533569.1"/>
    </source>
</evidence>
<feature type="region of interest" description="Disordered" evidence="1">
    <location>
        <begin position="1"/>
        <end position="173"/>
    </location>
</feature>
<dbReference type="AlphaFoldDB" id="A0AAD6GE21"/>
<feature type="compositionally biased region" description="Basic residues" evidence="1">
    <location>
        <begin position="82"/>
        <end position="100"/>
    </location>
</feature>
<evidence type="ECO:0000256" key="1">
    <source>
        <dbReference type="SAM" id="MobiDB-lite"/>
    </source>
</evidence>